<reference evidence="3" key="1">
    <citation type="submission" date="2022-10" db="EMBL/GenBank/DDBJ databases">
        <title>Culturing micro-colonial fungi from biological soil crusts in the Mojave desert and describing Neophaeococcomyces mojavensis, and introducing the new genera and species Taxawa tesnikishii.</title>
        <authorList>
            <person name="Kurbessoian T."/>
            <person name="Stajich J.E."/>
        </authorList>
    </citation>
    <scope>NUCLEOTIDE SEQUENCE</scope>
    <source>
        <strain evidence="3">TK_41</strain>
    </source>
</reference>
<organism evidence="3 4">
    <name type="scientific">Cladophialophora chaetospira</name>
    <dbReference type="NCBI Taxonomy" id="386627"/>
    <lineage>
        <taxon>Eukaryota</taxon>
        <taxon>Fungi</taxon>
        <taxon>Dikarya</taxon>
        <taxon>Ascomycota</taxon>
        <taxon>Pezizomycotina</taxon>
        <taxon>Eurotiomycetes</taxon>
        <taxon>Chaetothyriomycetidae</taxon>
        <taxon>Chaetothyriales</taxon>
        <taxon>Herpotrichiellaceae</taxon>
        <taxon>Cladophialophora</taxon>
    </lineage>
</organism>
<proteinExistence type="predicted"/>
<name>A0AA39CJI9_9EURO</name>
<feature type="chain" id="PRO_5041334120" description="Stress response protein ish1" evidence="2">
    <location>
        <begin position="20"/>
        <end position="554"/>
    </location>
</feature>
<feature type="region of interest" description="Disordered" evidence="1">
    <location>
        <begin position="501"/>
        <end position="554"/>
    </location>
</feature>
<gene>
    <name evidence="3" type="ORF">H2200_005369</name>
</gene>
<evidence type="ECO:0000313" key="4">
    <source>
        <dbReference type="Proteomes" id="UP001172673"/>
    </source>
</evidence>
<dbReference type="Proteomes" id="UP001172673">
    <property type="component" value="Unassembled WGS sequence"/>
</dbReference>
<evidence type="ECO:0000313" key="3">
    <source>
        <dbReference type="EMBL" id="KAJ9610592.1"/>
    </source>
</evidence>
<evidence type="ECO:0000256" key="1">
    <source>
        <dbReference type="SAM" id="MobiDB-lite"/>
    </source>
</evidence>
<evidence type="ECO:0000256" key="2">
    <source>
        <dbReference type="SAM" id="SignalP"/>
    </source>
</evidence>
<sequence>MRFSFSQLLVVGLASTATASSWFSKAAYNKWHETELERWLSDHDVPYPTPADRKDLENLVKENWQAKIVDPATGASDKSADHYHSVKDWIFDSWTESSLKSFLDHNNIPNPQPRNRDTLLTTARQNYDSVAKQLGEYASYPGDWLYTTWSESDLKEYLDERGIPVPQPSTRDKLIAHVRRNARLASKNTSSAAKAASSSYSSASSVASASAASAQASLSDALFDAWSDSKLKEYLDSYGVPVPQGSKKNELIALARKQRSSLEASGSSVSGSAASAFGAATTKAGNQFAKATDDASLAADDLFNQASNTWSESRLKAYLDSRGVPVPQNSKRDELLKQVRLNRHKAATGWSAWTFDTWTLENLQNYLAAHSKKYKKNAKATREDLVKQAQDNYASASKSGGTSYASVTNYLAKQTDASKDSVFDTWSDSELKNYLDSYGIPNYQGSNANELRAQAKKQYNYFKYGTSTPQGTIFERIKSGLQWVLGQGQASASSASGVATASASSASGPASKSASSVSSVGSKSASSASSVGSKSASSASSKASKSASSAKKEL</sequence>
<accession>A0AA39CJI9</accession>
<keyword evidence="2" id="KW-0732">Signal</keyword>
<feature type="signal peptide" evidence="2">
    <location>
        <begin position="1"/>
        <end position="19"/>
    </location>
</feature>
<dbReference type="AlphaFoldDB" id="A0AA39CJI9"/>
<comment type="caution">
    <text evidence="3">The sequence shown here is derived from an EMBL/GenBank/DDBJ whole genome shotgun (WGS) entry which is preliminary data.</text>
</comment>
<protein>
    <recommendedName>
        <fullName evidence="5">Stress response protein ish1</fullName>
    </recommendedName>
</protein>
<dbReference type="Pfam" id="PF10281">
    <property type="entry name" value="Ish1"/>
    <property type="match status" value="7"/>
</dbReference>
<dbReference type="EMBL" id="JAPDRK010000007">
    <property type="protein sequence ID" value="KAJ9610592.1"/>
    <property type="molecule type" value="Genomic_DNA"/>
</dbReference>
<evidence type="ECO:0008006" key="5">
    <source>
        <dbReference type="Google" id="ProtNLM"/>
    </source>
</evidence>
<dbReference type="InterPro" id="IPR018803">
    <property type="entry name" value="Ish1/Msc1-like"/>
</dbReference>
<keyword evidence="4" id="KW-1185">Reference proteome</keyword>